<name>A0A1L8H5P1_XENLA</name>
<dbReference type="Pfam" id="PF13445">
    <property type="entry name" value="zf-RING_UBOX"/>
    <property type="match status" value="1"/>
</dbReference>
<dbReference type="SMART" id="SM00184">
    <property type="entry name" value="RING"/>
    <property type="match status" value="1"/>
</dbReference>
<dbReference type="InterPro" id="IPR001841">
    <property type="entry name" value="Znf_RING"/>
</dbReference>
<dbReference type="CDD" id="cd12891">
    <property type="entry name" value="SPRY_PRY_C-I_2"/>
    <property type="match status" value="1"/>
</dbReference>
<dbReference type="InterPro" id="IPR003877">
    <property type="entry name" value="SPRY_dom"/>
</dbReference>
<evidence type="ECO:0000256" key="3">
    <source>
        <dbReference type="ARBA" id="ARBA00022771"/>
    </source>
</evidence>
<accession>A0A1L8H5P1</accession>
<dbReference type="Gene3D" id="3.30.160.60">
    <property type="entry name" value="Classic Zinc Finger"/>
    <property type="match status" value="1"/>
</dbReference>
<dbReference type="InterPro" id="IPR043136">
    <property type="entry name" value="B30.2/SPRY_sf"/>
</dbReference>
<dbReference type="SMART" id="SM00502">
    <property type="entry name" value="BBC"/>
    <property type="match status" value="1"/>
</dbReference>
<dbReference type="GO" id="GO:0016874">
    <property type="term" value="F:ligase activity"/>
    <property type="evidence" value="ECO:0007669"/>
    <property type="project" value="UniProtKB-KW"/>
</dbReference>
<dbReference type="Pfam" id="PF00622">
    <property type="entry name" value="SPRY"/>
    <property type="match status" value="1"/>
</dbReference>
<dbReference type="InterPro" id="IPR000315">
    <property type="entry name" value="Znf_B-box"/>
</dbReference>
<dbReference type="Pfam" id="PF13765">
    <property type="entry name" value="PRY"/>
    <property type="match status" value="1"/>
</dbReference>
<dbReference type="Proteomes" id="UP000186698">
    <property type="component" value="Chromosome 2S"/>
</dbReference>
<dbReference type="PROSITE" id="PS50188">
    <property type="entry name" value="B302_SPRY"/>
    <property type="match status" value="1"/>
</dbReference>
<evidence type="ECO:0000256" key="1">
    <source>
        <dbReference type="ARBA" id="ARBA00022588"/>
    </source>
</evidence>
<reference evidence="9" key="1">
    <citation type="submission" date="2024-06" db="UniProtKB">
        <authorList>
            <consortium name="RefSeq"/>
        </authorList>
    </citation>
    <scope>NUCLEOTIDE SEQUENCE [LARGE SCALE GENOMIC DNA]</scope>
    <source>
        <strain evidence="9">J_2021</strain>
    </source>
</reference>
<dbReference type="CDD" id="cd16597">
    <property type="entry name" value="RING-HC_TRIM25_C-IV"/>
    <property type="match status" value="1"/>
</dbReference>
<feature type="coiled-coil region" evidence="8">
    <location>
        <begin position="180"/>
        <end position="233"/>
    </location>
</feature>
<dbReference type="OMA" id="SKICHIE"/>
<dbReference type="GO" id="GO:0005737">
    <property type="term" value="C:cytoplasm"/>
    <property type="evidence" value="ECO:0007669"/>
    <property type="project" value="UniProtKB-ARBA"/>
</dbReference>
<dbReference type="SUPFAM" id="SSF57845">
    <property type="entry name" value="B-box zinc-binding domain"/>
    <property type="match status" value="1"/>
</dbReference>
<dbReference type="SMART" id="SM00449">
    <property type="entry name" value="SPRY"/>
    <property type="match status" value="1"/>
</dbReference>
<dbReference type="RefSeq" id="XP_018104510.1">
    <property type="nucleotide sequence ID" value="XM_018249021.2"/>
</dbReference>
<reference evidence="10" key="2">
    <citation type="submission" date="2025-08" db="UniProtKB">
        <authorList>
            <consortium name="RefSeq"/>
        </authorList>
    </citation>
    <scope>IDENTIFICATION</scope>
    <source>
        <strain evidence="10">J_2021</strain>
        <tissue evidence="10">Erythrocytes</tissue>
    </source>
</reference>
<dbReference type="InterPro" id="IPR051051">
    <property type="entry name" value="E3_ubiq-ligase_TRIM/RNF"/>
</dbReference>
<evidence type="ECO:0000313" key="10">
    <source>
        <dbReference type="RefSeq" id="XP_018104510.1"/>
    </source>
</evidence>
<organism evidence="9 10">
    <name type="scientific">Xenopus laevis</name>
    <name type="common">African clawed frog</name>
    <dbReference type="NCBI Taxonomy" id="8355"/>
    <lineage>
        <taxon>Eukaryota</taxon>
        <taxon>Metazoa</taxon>
        <taxon>Chordata</taxon>
        <taxon>Craniata</taxon>
        <taxon>Vertebrata</taxon>
        <taxon>Euteleostomi</taxon>
        <taxon>Amphibia</taxon>
        <taxon>Batrachia</taxon>
        <taxon>Anura</taxon>
        <taxon>Pipoidea</taxon>
        <taxon>Pipidae</taxon>
        <taxon>Xenopodinae</taxon>
        <taxon>Xenopus</taxon>
        <taxon>Xenopus</taxon>
    </lineage>
</organism>
<evidence type="ECO:0000313" key="9">
    <source>
        <dbReference type="Proteomes" id="UP000186698"/>
    </source>
</evidence>
<dbReference type="Gene3D" id="3.30.40.10">
    <property type="entry name" value="Zinc/RING finger domain, C3HC4 (zinc finger)"/>
    <property type="match status" value="1"/>
</dbReference>
<keyword evidence="6" id="KW-0391">Immunity</keyword>
<dbReference type="InterPro" id="IPR006574">
    <property type="entry name" value="PRY"/>
</dbReference>
<evidence type="ECO:0000256" key="4">
    <source>
        <dbReference type="ARBA" id="ARBA00022786"/>
    </source>
</evidence>
<keyword evidence="2" id="KW-0479">Metal-binding</keyword>
<dbReference type="GO" id="GO:0008270">
    <property type="term" value="F:zinc ion binding"/>
    <property type="evidence" value="ECO:0007669"/>
    <property type="project" value="UniProtKB-KW"/>
</dbReference>
<dbReference type="PROSITE" id="PS50089">
    <property type="entry name" value="ZF_RING_2"/>
    <property type="match status" value="1"/>
</dbReference>
<evidence type="ECO:0000256" key="6">
    <source>
        <dbReference type="ARBA" id="ARBA00022859"/>
    </source>
</evidence>
<dbReference type="PRINTS" id="PR01407">
    <property type="entry name" value="BUTYPHLNCDUF"/>
</dbReference>
<dbReference type="PROSITE" id="PS00518">
    <property type="entry name" value="ZF_RING_1"/>
    <property type="match status" value="1"/>
</dbReference>
<dbReference type="Pfam" id="PF00643">
    <property type="entry name" value="zf-B_box"/>
    <property type="match status" value="1"/>
</dbReference>
<dbReference type="KEGG" id="xla:108709303"/>
<dbReference type="PROSITE" id="PS50119">
    <property type="entry name" value="ZF_BBOX"/>
    <property type="match status" value="1"/>
</dbReference>
<sequence length="486" mass="55192">MAAADLRVELTCSICQEIYTDPVSLPCGHNFCQGCIGKAWDWQKSIVEDPSCPQCRQRYRRQPELKRNLTLQNIAERFLPTDPEQDGTGISGDMKCSTHDKSLEYYCCEDGACVCVSCCLAGKHRGHRVELLSEASKKKKEKLRKALEKLRPDREETERGVQRLQDLRKDWLPISAVSATERITALFRDIREQLETLEKQLLSDISNQKEELSLKLSDLMEQLEIKKDELSSKICHIEELCNMANPLTVLQEQKFDAFCRAEGADNEGGRERDDIKDPSIVDLDEDLISKTLLTGLAGIVTGVEESIYGQKATDLVLNIKTAHNHVSVSGDRKSASYSHGPWGYPQSPRRFQHYPQALSSRVFRSGRHYWEVEVSESGYWEVGVAYLSIKRKGYQSGIGNSNRSWSLYMEDNNRYSVRHDNKYTDLPHVPSCGIIRISLDFEAGSLSFYELSEPIRHLCTFTAKFTEPLHAAFGVTGDNAWLRIII</sequence>
<dbReference type="Gene3D" id="2.60.120.920">
    <property type="match status" value="1"/>
</dbReference>
<protein>
    <submittedName>
        <fullName evidence="10">E3 ubiquitin/ISG15 ligase TRIM25</fullName>
    </submittedName>
</protein>
<dbReference type="SMART" id="SM00589">
    <property type="entry name" value="PRY"/>
    <property type="match status" value="1"/>
</dbReference>
<keyword evidence="4" id="KW-0833">Ubl conjugation pathway</keyword>
<evidence type="ECO:0000256" key="8">
    <source>
        <dbReference type="SAM" id="Coils"/>
    </source>
</evidence>
<dbReference type="GO" id="GO:0045087">
    <property type="term" value="P:innate immune response"/>
    <property type="evidence" value="ECO:0007669"/>
    <property type="project" value="UniProtKB-KW"/>
</dbReference>
<keyword evidence="10" id="KW-0436">Ligase</keyword>
<keyword evidence="5" id="KW-0862">Zinc</keyword>
<dbReference type="SMART" id="SM00336">
    <property type="entry name" value="BBOX"/>
    <property type="match status" value="1"/>
</dbReference>
<dbReference type="InterPro" id="IPR017907">
    <property type="entry name" value="Znf_RING_CS"/>
</dbReference>
<gene>
    <name evidence="10" type="primary">LOC108709303</name>
</gene>
<dbReference type="SUPFAM" id="SSF57850">
    <property type="entry name" value="RING/U-box"/>
    <property type="match status" value="1"/>
</dbReference>
<keyword evidence="7 8" id="KW-0175">Coiled coil</keyword>
<evidence type="ECO:0000256" key="5">
    <source>
        <dbReference type="ARBA" id="ARBA00022833"/>
    </source>
</evidence>
<keyword evidence="3" id="KW-0863">Zinc-finger</keyword>
<evidence type="ECO:0000256" key="7">
    <source>
        <dbReference type="ARBA" id="ARBA00023054"/>
    </source>
</evidence>
<dbReference type="InterPro" id="IPR003649">
    <property type="entry name" value="Bbox_C"/>
</dbReference>
<proteinExistence type="predicted"/>
<dbReference type="PANTHER" id="PTHR25465:SF71">
    <property type="entry name" value="E3 UBIQUITIN-PROTEIN LIGASE TRIM39-LIKE"/>
    <property type="match status" value="1"/>
</dbReference>
<dbReference type="PANTHER" id="PTHR25465">
    <property type="entry name" value="B-BOX DOMAIN CONTAINING"/>
    <property type="match status" value="1"/>
</dbReference>
<evidence type="ECO:0000256" key="2">
    <source>
        <dbReference type="ARBA" id="ARBA00022723"/>
    </source>
</evidence>
<dbReference type="SUPFAM" id="SSF49899">
    <property type="entry name" value="Concanavalin A-like lectins/glucanases"/>
    <property type="match status" value="1"/>
</dbReference>
<dbReference type="InterPro" id="IPR013083">
    <property type="entry name" value="Znf_RING/FYVE/PHD"/>
</dbReference>
<dbReference type="AlphaFoldDB" id="A0A1L8H5P1"/>
<dbReference type="GeneID" id="108709303"/>
<dbReference type="InterPro" id="IPR001870">
    <property type="entry name" value="B30.2/SPRY"/>
</dbReference>
<keyword evidence="1" id="KW-0399">Innate immunity</keyword>
<dbReference type="OrthoDB" id="5951542at2759"/>
<keyword evidence="9" id="KW-1185">Reference proteome</keyword>
<dbReference type="InterPro" id="IPR003879">
    <property type="entry name" value="Butyrophylin_SPRY"/>
</dbReference>
<dbReference type="CDD" id="cd19769">
    <property type="entry name" value="Bbox2_TRIM16-like"/>
    <property type="match status" value="1"/>
</dbReference>
<dbReference type="PaxDb" id="8355-A0A1L8H5P1"/>
<dbReference type="InterPro" id="IPR027370">
    <property type="entry name" value="Znf-RING_euk"/>
</dbReference>
<dbReference type="InterPro" id="IPR013320">
    <property type="entry name" value="ConA-like_dom_sf"/>
</dbReference>